<dbReference type="Proteomes" id="UP001597131">
    <property type="component" value="Unassembled WGS sequence"/>
</dbReference>
<dbReference type="SUPFAM" id="SSF55874">
    <property type="entry name" value="ATPase domain of HSP90 chaperone/DNA topoisomerase II/histidine kinase"/>
    <property type="match status" value="1"/>
</dbReference>
<dbReference type="SUPFAM" id="SSF55781">
    <property type="entry name" value="GAF domain-like"/>
    <property type="match status" value="1"/>
</dbReference>
<dbReference type="EMBL" id="JBHTLI010000001">
    <property type="protein sequence ID" value="MFD1096153.1"/>
    <property type="molecule type" value="Genomic_DNA"/>
</dbReference>
<keyword evidence="4" id="KW-0175">Coiled coil</keyword>
<dbReference type="PROSITE" id="PS50109">
    <property type="entry name" value="HIS_KIN"/>
    <property type="match status" value="1"/>
</dbReference>
<dbReference type="InterPro" id="IPR005467">
    <property type="entry name" value="His_kinase_dom"/>
</dbReference>
<dbReference type="GO" id="GO:0005524">
    <property type="term" value="F:ATP binding"/>
    <property type="evidence" value="ECO:0007669"/>
    <property type="project" value="UniProtKB-KW"/>
</dbReference>
<dbReference type="EC" id="2.7.13.3" evidence="2"/>
<reference evidence="7" key="1">
    <citation type="journal article" date="2019" name="Int. J. Syst. Evol. Microbiol.">
        <title>The Global Catalogue of Microorganisms (GCM) 10K type strain sequencing project: providing services to taxonomists for standard genome sequencing and annotation.</title>
        <authorList>
            <consortium name="The Broad Institute Genomics Platform"/>
            <consortium name="The Broad Institute Genome Sequencing Center for Infectious Disease"/>
            <person name="Wu L."/>
            <person name="Ma J."/>
        </authorList>
    </citation>
    <scope>NUCLEOTIDE SEQUENCE [LARGE SCALE GENOMIC DNA]</scope>
    <source>
        <strain evidence="7">CCUG 64793</strain>
    </source>
</reference>
<gene>
    <name evidence="6" type="ORF">ACFQ3Q_10370</name>
</gene>
<proteinExistence type="predicted"/>
<dbReference type="InterPro" id="IPR003661">
    <property type="entry name" value="HisK_dim/P_dom"/>
</dbReference>
<dbReference type="SMART" id="SM00065">
    <property type="entry name" value="GAF"/>
    <property type="match status" value="1"/>
</dbReference>
<evidence type="ECO:0000256" key="1">
    <source>
        <dbReference type="ARBA" id="ARBA00000085"/>
    </source>
</evidence>
<dbReference type="PRINTS" id="PR00344">
    <property type="entry name" value="BCTRLSENSOR"/>
</dbReference>
<feature type="coiled-coil region" evidence="4">
    <location>
        <begin position="149"/>
        <end position="185"/>
    </location>
</feature>
<keyword evidence="6" id="KW-0067">ATP-binding</keyword>
<dbReference type="CDD" id="cd00082">
    <property type="entry name" value="HisKA"/>
    <property type="match status" value="1"/>
</dbReference>
<dbReference type="InterPro" id="IPR003018">
    <property type="entry name" value="GAF"/>
</dbReference>
<comment type="catalytic activity">
    <reaction evidence="1">
        <text>ATP + protein L-histidine = ADP + protein N-phospho-L-histidine.</text>
        <dbReference type="EC" id="2.7.13.3"/>
    </reaction>
</comment>
<dbReference type="SMART" id="SM00387">
    <property type="entry name" value="HATPase_c"/>
    <property type="match status" value="1"/>
</dbReference>
<organism evidence="6 7">
    <name type="scientific">Salegentibacter chungangensis</name>
    <dbReference type="NCBI Taxonomy" id="1335724"/>
    <lineage>
        <taxon>Bacteria</taxon>
        <taxon>Pseudomonadati</taxon>
        <taxon>Bacteroidota</taxon>
        <taxon>Flavobacteriia</taxon>
        <taxon>Flavobacteriales</taxon>
        <taxon>Flavobacteriaceae</taxon>
        <taxon>Salegentibacter</taxon>
    </lineage>
</organism>
<dbReference type="PANTHER" id="PTHR43102">
    <property type="entry name" value="SLR1143 PROTEIN"/>
    <property type="match status" value="1"/>
</dbReference>
<dbReference type="SUPFAM" id="SSF47384">
    <property type="entry name" value="Homodimeric domain of signal transducing histidine kinase"/>
    <property type="match status" value="1"/>
</dbReference>
<evidence type="ECO:0000259" key="5">
    <source>
        <dbReference type="PROSITE" id="PS50109"/>
    </source>
</evidence>
<dbReference type="SMART" id="SM00388">
    <property type="entry name" value="HisKA"/>
    <property type="match status" value="1"/>
</dbReference>
<dbReference type="Pfam" id="PF02518">
    <property type="entry name" value="HATPase_c"/>
    <property type="match status" value="1"/>
</dbReference>
<evidence type="ECO:0000256" key="4">
    <source>
        <dbReference type="SAM" id="Coils"/>
    </source>
</evidence>
<accession>A0ABW3NQJ2</accession>
<dbReference type="Pfam" id="PF00512">
    <property type="entry name" value="HisKA"/>
    <property type="match status" value="1"/>
</dbReference>
<protein>
    <recommendedName>
        <fullName evidence="2">histidine kinase</fullName>
        <ecNumber evidence="2">2.7.13.3</ecNumber>
    </recommendedName>
</protein>
<keyword evidence="6" id="KW-0547">Nucleotide-binding</keyword>
<dbReference type="Pfam" id="PF01590">
    <property type="entry name" value="GAF"/>
    <property type="match status" value="1"/>
</dbReference>
<name>A0ABW3NQJ2_9FLAO</name>
<evidence type="ECO:0000256" key="3">
    <source>
        <dbReference type="ARBA" id="ARBA00022553"/>
    </source>
</evidence>
<keyword evidence="3" id="KW-0597">Phosphoprotein</keyword>
<evidence type="ECO:0000313" key="7">
    <source>
        <dbReference type="Proteomes" id="UP001597131"/>
    </source>
</evidence>
<dbReference type="Gene3D" id="1.10.287.130">
    <property type="match status" value="1"/>
</dbReference>
<evidence type="ECO:0000313" key="6">
    <source>
        <dbReference type="EMBL" id="MFD1096153.1"/>
    </source>
</evidence>
<dbReference type="InterPro" id="IPR003594">
    <property type="entry name" value="HATPase_dom"/>
</dbReference>
<dbReference type="RefSeq" id="WP_380745438.1">
    <property type="nucleotide sequence ID" value="NZ_JBHTLI010000001.1"/>
</dbReference>
<dbReference type="Gene3D" id="3.30.450.40">
    <property type="match status" value="1"/>
</dbReference>
<comment type="caution">
    <text evidence="6">The sequence shown here is derived from an EMBL/GenBank/DDBJ whole genome shotgun (WGS) entry which is preliminary data.</text>
</comment>
<keyword evidence="7" id="KW-1185">Reference proteome</keyword>
<sequence length="414" mass="46756">MIAPNDDLYEKARVKSLESYNILDTLPEKDYDNLTAIAAEICGTPIALISLLDHTRQWFKSHQGIAISETPKEHSFCRYAIEDPDNIMIIPDARKDRRLINNTLVNGNPEMIFYAGVPLKNEDGFPLGTLCVIDDKPNELNKNQIKSLQALAEQAINLLELRRKRIELENAFKEVERKNRELEKFAFVAAHDISSPLNNIASLAEIILSDTDGKLDIQEKQVLEMIKGSAGNLRELVNGLLQYTQSEKLLKENLVEIKIETLKKDLESHFYSNKDCHIILNTKLEKILVNRTAIEQILINLLTNSVKYNDKDFTEIEIGISENEDELEFYVQDNGPGIPEKDQESIFNIFEIVTAKDRFGNKGTGIGLATVKNLIKTLGGEIRVESKPGDGARFIFNIKPISTAHKSKQKPVLT</sequence>
<dbReference type="InterPro" id="IPR036890">
    <property type="entry name" value="HATPase_C_sf"/>
</dbReference>
<dbReference type="Gene3D" id="3.30.565.10">
    <property type="entry name" value="Histidine kinase-like ATPase, C-terminal domain"/>
    <property type="match status" value="1"/>
</dbReference>
<dbReference type="InterPro" id="IPR036097">
    <property type="entry name" value="HisK_dim/P_sf"/>
</dbReference>
<evidence type="ECO:0000256" key="2">
    <source>
        <dbReference type="ARBA" id="ARBA00012438"/>
    </source>
</evidence>
<dbReference type="InterPro" id="IPR004358">
    <property type="entry name" value="Sig_transdc_His_kin-like_C"/>
</dbReference>
<dbReference type="PANTHER" id="PTHR43102:SF2">
    <property type="entry name" value="GAF DOMAIN-CONTAINING PROTEIN"/>
    <property type="match status" value="1"/>
</dbReference>
<dbReference type="InterPro" id="IPR029016">
    <property type="entry name" value="GAF-like_dom_sf"/>
</dbReference>
<feature type="domain" description="Histidine kinase" evidence="5">
    <location>
        <begin position="188"/>
        <end position="402"/>
    </location>
</feature>